<dbReference type="SUPFAM" id="SSF56112">
    <property type="entry name" value="Protein kinase-like (PK-like)"/>
    <property type="match status" value="1"/>
</dbReference>
<reference evidence="16" key="1">
    <citation type="journal article" date="2019" name="Int. J. Syst. Evol. Microbiol.">
        <title>The Global Catalogue of Microorganisms (GCM) 10K type strain sequencing project: providing services to taxonomists for standard genome sequencing and annotation.</title>
        <authorList>
            <consortium name="The Broad Institute Genomics Platform"/>
            <consortium name="The Broad Institute Genome Sequencing Center for Infectious Disease"/>
            <person name="Wu L."/>
            <person name="Ma J."/>
        </authorList>
    </citation>
    <scope>NUCLEOTIDE SEQUENCE [LARGE SCALE GENOMIC DNA]</scope>
    <source>
        <strain evidence="16">KCTC 42282</strain>
    </source>
</reference>
<keyword evidence="16" id="KW-1185">Reference proteome</keyword>
<keyword evidence="10" id="KW-0067">ATP-binding</keyword>
<evidence type="ECO:0000313" key="15">
    <source>
        <dbReference type="EMBL" id="MFC3636582.1"/>
    </source>
</evidence>
<dbReference type="PANTHER" id="PTHR10566">
    <property type="entry name" value="CHAPERONE-ACTIVITY OF BC1 COMPLEX CABC1 -RELATED"/>
    <property type="match status" value="1"/>
</dbReference>
<dbReference type="InterPro" id="IPR000719">
    <property type="entry name" value="Prot_kinase_dom"/>
</dbReference>
<evidence type="ECO:0000256" key="3">
    <source>
        <dbReference type="ARBA" id="ARBA00022475"/>
    </source>
</evidence>
<dbReference type="InterPro" id="IPR004147">
    <property type="entry name" value="ABC1_dom"/>
</dbReference>
<evidence type="ECO:0000256" key="10">
    <source>
        <dbReference type="ARBA" id="ARBA00022840"/>
    </source>
</evidence>
<evidence type="ECO:0000256" key="13">
    <source>
        <dbReference type="SAM" id="Phobius"/>
    </source>
</evidence>
<keyword evidence="3" id="KW-1003">Cell membrane</keyword>
<keyword evidence="5" id="KW-0808">Transferase</keyword>
<dbReference type="EMBL" id="JBHRYC010000023">
    <property type="protein sequence ID" value="MFC3636582.1"/>
    <property type="molecule type" value="Genomic_DNA"/>
</dbReference>
<dbReference type="Proteomes" id="UP001595704">
    <property type="component" value="Unassembled WGS sequence"/>
</dbReference>
<dbReference type="InterPro" id="IPR010232">
    <property type="entry name" value="UbiB"/>
</dbReference>
<evidence type="ECO:0000256" key="1">
    <source>
        <dbReference type="ARBA" id="ARBA00005020"/>
    </source>
</evidence>
<dbReference type="RefSeq" id="WP_191317365.1">
    <property type="nucleotide sequence ID" value="NZ_BNCG01000001.1"/>
</dbReference>
<keyword evidence="6" id="KW-0831">Ubiquinone biosynthesis</keyword>
<dbReference type="PROSITE" id="PS50011">
    <property type="entry name" value="PROTEIN_KINASE_DOM"/>
    <property type="match status" value="1"/>
</dbReference>
<dbReference type="InterPro" id="IPR050154">
    <property type="entry name" value="UbiB_kinase"/>
</dbReference>
<evidence type="ECO:0000256" key="12">
    <source>
        <dbReference type="ARBA" id="ARBA00023136"/>
    </source>
</evidence>
<comment type="similarity">
    <text evidence="2">Belongs to the protein kinase superfamily. ADCK protein kinase family.</text>
</comment>
<keyword evidence="11 13" id="KW-1133">Transmembrane helix</keyword>
<dbReference type="InterPro" id="IPR045308">
    <property type="entry name" value="UbiB_bact"/>
</dbReference>
<evidence type="ECO:0000256" key="4">
    <source>
        <dbReference type="ARBA" id="ARBA00022519"/>
    </source>
</evidence>
<name>A0ABV7UD24_9HYPH</name>
<comment type="pathway">
    <text evidence="1">Cofactor biosynthesis; ubiquinone biosynthesis [regulation].</text>
</comment>
<dbReference type="InterPro" id="IPR011009">
    <property type="entry name" value="Kinase-like_dom_sf"/>
</dbReference>
<evidence type="ECO:0000256" key="8">
    <source>
        <dbReference type="ARBA" id="ARBA00022741"/>
    </source>
</evidence>
<dbReference type="PANTHER" id="PTHR10566:SF113">
    <property type="entry name" value="PROTEIN ACTIVITY OF BC1 COMPLEX KINASE 7, CHLOROPLASTIC"/>
    <property type="match status" value="1"/>
</dbReference>
<protein>
    <submittedName>
        <fullName evidence="15">2-polyprenylphenol 6-hydroxylase</fullName>
    </submittedName>
</protein>
<dbReference type="CDD" id="cd13972">
    <property type="entry name" value="UbiB"/>
    <property type="match status" value="1"/>
</dbReference>
<evidence type="ECO:0000256" key="6">
    <source>
        <dbReference type="ARBA" id="ARBA00022688"/>
    </source>
</evidence>
<feature type="transmembrane region" description="Helical" evidence="13">
    <location>
        <begin position="520"/>
        <end position="539"/>
    </location>
</feature>
<keyword evidence="9" id="KW-0418">Kinase</keyword>
<evidence type="ECO:0000256" key="9">
    <source>
        <dbReference type="ARBA" id="ARBA00022777"/>
    </source>
</evidence>
<evidence type="ECO:0000313" key="16">
    <source>
        <dbReference type="Proteomes" id="UP001595704"/>
    </source>
</evidence>
<keyword evidence="4" id="KW-0997">Cell inner membrane</keyword>
<evidence type="ECO:0000256" key="7">
    <source>
        <dbReference type="ARBA" id="ARBA00022692"/>
    </source>
</evidence>
<sequence length="541" mass="59369">MFSTLIYGVRLAGVGFVFAREGALALVDPTVLPPAGRFGLRLARLVERRGADESHGEGRLAAALTRLGPNWVKLGQFMATRPDVVGVRIARELERLQDRMPPFPTAEARAIVAQSLGRPFGEMFAEFSEPVGAASIAQVHMARLAPDARRQAGEAGDNAPGEMPETALVAVKVLRPGVRGRFQRDLGAMRFAARTAEKFVPAARRLRPVEVVETLSRSVAIEMDLRLEAAALSEMAANTVADTGFRTPRVEWSFTERDVMTSEWIDGVKLTDLAAVDAAGFDRKAVAANIIQSFLRHALRDGFFHADMHPGNLFIDPQGQLVAVDFGIMGRLGHKERRFLAEILYGFISRDYRRVAEVHFEAGYVPASHSVDDFAQAIRAIGEPIHNRRADEISMGRLLTLLFEVTGLFEMQTRPELVMLQKTMVVVEGVARSLDPHLDMWKTADPVVRAWITRNLGPAGRVEEIGRGASALISRLGSLPETLERGERVLARLENATTGTGFAINADSADRIGRAEGRGMRMATLALWVIAVLLAVLVWRM</sequence>
<keyword evidence="8" id="KW-0547">Nucleotide-binding</keyword>
<evidence type="ECO:0000256" key="5">
    <source>
        <dbReference type="ARBA" id="ARBA00022679"/>
    </source>
</evidence>
<dbReference type="Gene3D" id="1.10.510.10">
    <property type="entry name" value="Transferase(Phosphotransferase) domain 1"/>
    <property type="match status" value="1"/>
</dbReference>
<dbReference type="NCBIfam" id="TIGR01982">
    <property type="entry name" value="UbiB"/>
    <property type="match status" value="1"/>
</dbReference>
<comment type="caution">
    <text evidence="15">The sequence shown here is derived from an EMBL/GenBank/DDBJ whole genome shotgun (WGS) entry which is preliminary data.</text>
</comment>
<proteinExistence type="inferred from homology"/>
<accession>A0ABV7UD24</accession>
<keyword evidence="7 13" id="KW-0812">Transmembrane</keyword>
<gene>
    <name evidence="15" type="primary">ubiB</name>
    <name evidence="15" type="ORF">ACFONL_04155</name>
</gene>
<evidence type="ECO:0000256" key="2">
    <source>
        <dbReference type="ARBA" id="ARBA00009670"/>
    </source>
</evidence>
<evidence type="ECO:0000256" key="11">
    <source>
        <dbReference type="ARBA" id="ARBA00022989"/>
    </source>
</evidence>
<dbReference type="Pfam" id="PF03109">
    <property type="entry name" value="ABC1"/>
    <property type="match status" value="2"/>
</dbReference>
<organism evidence="15 16">
    <name type="scientific">Camelimonas fluminis</name>
    <dbReference type="NCBI Taxonomy" id="1576911"/>
    <lineage>
        <taxon>Bacteria</taxon>
        <taxon>Pseudomonadati</taxon>
        <taxon>Pseudomonadota</taxon>
        <taxon>Alphaproteobacteria</taxon>
        <taxon>Hyphomicrobiales</taxon>
        <taxon>Chelatococcaceae</taxon>
        <taxon>Camelimonas</taxon>
    </lineage>
</organism>
<evidence type="ECO:0000259" key="14">
    <source>
        <dbReference type="PROSITE" id="PS50011"/>
    </source>
</evidence>
<keyword evidence="12 13" id="KW-0472">Membrane</keyword>
<feature type="domain" description="Protein kinase" evidence="14">
    <location>
        <begin position="125"/>
        <end position="473"/>
    </location>
</feature>